<dbReference type="InterPro" id="IPR021050">
    <property type="entry name" value="Cyt_c_oxidase_su4_actinobac"/>
</dbReference>
<comment type="similarity">
    <text evidence="3 10">Belongs to the cytochrome c oxidase bacterial subunit CtaF family.</text>
</comment>
<keyword evidence="6 10" id="KW-1278">Translocase</keyword>
<evidence type="ECO:0000256" key="2">
    <source>
        <dbReference type="ARBA" id="ARBA00004651"/>
    </source>
</evidence>
<evidence type="ECO:0000256" key="8">
    <source>
        <dbReference type="ARBA" id="ARBA00023136"/>
    </source>
</evidence>
<reference evidence="12 13" key="1">
    <citation type="submission" date="2020-02" db="EMBL/GenBank/DDBJ databases">
        <authorList>
            <person name="Li X.-J."/>
            <person name="Feng X.-M."/>
        </authorList>
    </citation>
    <scope>NUCLEOTIDE SEQUENCE [LARGE SCALE GENOMIC DNA]</scope>
    <source>
        <strain evidence="12 13">CGMCC 4.7225</strain>
    </source>
</reference>
<dbReference type="PIRSF" id="PIRSF017385">
    <property type="entry name" value="CtaF"/>
    <property type="match status" value="1"/>
</dbReference>
<keyword evidence="4 10" id="KW-1003">Cell membrane</keyword>
<feature type="transmembrane region" description="Helical" evidence="11">
    <location>
        <begin position="94"/>
        <end position="122"/>
    </location>
</feature>
<dbReference type="EMBL" id="JAAGOB010000018">
    <property type="protein sequence ID" value="NED98290.1"/>
    <property type="molecule type" value="Genomic_DNA"/>
</dbReference>
<dbReference type="GO" id="GO:0022900">
    <property type="term" value="P:electron transport chain"/>
    <property type="evidence" value="ECO:0007669"/>
    <property type="project" value="InterPro"/>
</dbReference>
<keyword evidence="8 10" id="KW-0472">Membrane</keyword>
<accession>A0A6N9YTN0</accession>
<comment type="subunit">
    <text evidence="10">Associates with subunits I, II and III to form cytochrome c oxidase.</text>
</comment>
<proteinExistence type="inferred from homology"/>
<sequence length="131" mass="14468">MRIEGLVFAVVAVFLAIVTPVYWFLSKDPTGTTALAVTFGLGAMIAFYFMLLARRIGPRPEDRHDGEIEELAGEYGFFSPHSWWPLAAGASATVVFLGLVYAWFILIIGLALAAIAVLGWVFEYYRGEHAH</sequence>
<evidence type="ECO:0000256" key="3">
    <source>
        <dbReference type="ARBA" id="ARBA00006870"/>
    </source>
</evidence>
<feature type="transmembrane region" description="Helical" evidence="11">
    <location>
        <begin position="31"/>
        <end position="53"/>
    </location>
</feature>
<comment type="caution">
    <text evidence="12">The sequence shown here is derived from an EMBL/GenBank/DDBJ whole genome shotgun (WGS) entry which is preliminary data.</text>
</comment>
<dbReference type="Proteomes" id="UP000469185">
    <property type="component" value="Unassembled WGS sequence"/>
</dbReference>
<keyword evidence="7 11" id="KW-1133">Transmembrane helix</keyword>
<name>A0A6N9YTN0_9ACTN</name>
<dbReference type="EC" id="7.1.1.9" evidence="10"/>
<comment type="subcellular location">
    <subcellularLocation>
        <location evidence="2">Cell membrane</location>
        <topology evidence="2">Multi-pass membrane protein</topology>
    </subcellularLocation>
</comment>
<evidence type="ECO:0000256" key="11">
    <source>
        <dbReference type="SAM" id="Phobius"/>
    </source>
</evidence>
<feature type="transmembrane region" description="Helical" evidence="11">
    <location>
        <begin position="7"/>
        <end position="25"/>
    </location>
</feature>
<evidence type="ECO:0000313" key="13">
    <source>
        <dbReference type="Proteomes" id="UP000469185"/>
    </source>
</evidence>
<dbReference type="Pfam" id="PF12270">
    <property type="entry name" value="Cyt_c_ox_IV"/>
    <property type="match status" value="1"/>
</dbReference>
<evidence type="ECO:0000256" key="9">
    <source>
        <dbReference type="ARBA" id="ARBA00047816"/>
    </source>
</evidence>
<evidence type="ECO:0000256" key="1">
    <source>
        <dbReference type="ARBA" id="ARBA00002536"/>
    </source>
</evidence>
<gene>
    <name evidence="12" type="ORF">G1H11_23600</name>
</gene>
<evidence type="ECO:0000256" key="4">
    <source>
        <dbReference type="ARBA" id="ARBA00022475"/>
    </source>
</evidence>
<evidence type="ECO:0000256" key="6">
    <source>
        <dbReference type="ARBA" id="ARBA00022967"/>
    </source>
</evidence>
<dbReference type="GO" id="GO:0005886">
    <property type="term" value="C:plasma membrane"/>
    <property type="evidence" value="ECO:0007669"/>
    <property type="project" value="UniProtKB-SubCell"/>
</dbReference>
<protein>
    <recommendedName>
        <fullName evidence="10">Cytochrome c oxidase polypeptide 4</fullName>
        <ecNumber evidence="10">7.1.1.9</ecNumber>
    </recommendedName>
    <alternativeName>
        <fullName evidence="10">Cytochrome aa3 subunit 4</fullName>
    </alternativeName>
    <alternativeName>
        <fullName evidence="10">Cytochrome c oxidase polypeptide IV</fullName>
    </alternativeName>
</protein>
<dbReference type="RefSeq" id="WP_163821075.1">
    <property type="nucleotide sequence ID" value="NZ_JAAGOB010000018.1"/>
</dbReference>
<evidence type="ECO:0000256" key="10">
    <source>
        <dbReference type="PIRNR" id="PIRNR017385"/>
    </source>
</evidence>
<evidence type="ECO:0000256" key="7">
    <source>
        <dbReference type="ARBA" id="ARBA00022989"/>
    </source>
</evidence>
<comment type="catalytic activity">
    <reaction evidence="9 10">
        <text>4 Fe(II)-[cytochrome c] + O2 + 8 H(+)(in) = 4 Fe(III)-[cytochrome c] + 2 H2O + 4 H(+)(out)</text>
        <dbReference type="Rhea" id="RHEA:11436"/>
        <dbReference type="Rhea" id="RHEA-COMP:10350"/>
        <dbReference type="Rhea" id="RHEA-COMP:14399"/>
        <dbReference type="ChEBI" id="CHEBI:15377"/>
        <dbReference type="ChEBI" id="CHEBI:15378"/>
        <dbReference type="ChEBI" id="CHEBI:15379"/>
        <dbReference type="ChEBI" id="CHEBI:29033"/>
        <dbReference type="ChEBI" id="CHEBI:29034"/>
        <dbReference type="EC" id="7.1.1.9"/>
    </reaction>
</comment>
<keyword evidence="13" id="KW-1185">Reference proteome</keyword>
<organism evidence="12 13">
    <name type="scientific">Phytoactinopolyspora alkaliphila</name>
    <dbReference type="NCBI Taxonomy" id="1783498"/>
    <lineage>
        <taxon>Bacteria</taxon>
        <taxon>Bacillati</taxon>
        <taxon>Actinomycetota</taxon>
        <taxon>Actinomycetes</taxon>
        <taxon>Jiangellales</taxon>
        <taxon>Jiangellaceae</taxon>
        <taxon>Phytoactinopolyspora</taxon>
    </lineage>
</organism>
<keyword evidence="5 11" id="KW-0812">Transmembrane</keyword>
<comment type="function">
    <text evidence="1 10">Part of cytochrome c oxidase, its function is unknown.</text>
</comment>
<evidence type="ECO:0000313" key="12">
    <source>
        <dbReference type="EMBL" id="NED98290.1"/>
    </source>
</evidence>
<evidence type="ECO:0000256" key="5">
    <source>
        <dbReference type="ARBA" id="ARBA00022692"/>
    </source>
</evidence>
<dbReference type="AlphaFoldDB" id="A0A6N9YTN0"/>
<dbReference type="GO" id="GO:0004129">
    <property type="term" value="F:cytochrome-c oxidase activity"/>
    <property type="evidence" value="ECO:0007669"/>
    <property type="project" value="UniProtKB-EC"/>
</dbReference>